<dbReference type="PRINTS" id="PR01217">
    <property type="entry name" value="PRICHEXTENSN"/>
</dbReference>
<proteinExistence type="predicted"/>
<organism evidence="2 3">
    <name type="scientific">Chlamydomonas eustigma</name>
    <dbReference type="NCBI Taxonomy" id="1157962"/>
    <lineage>
        <taxon>Eukaryota</taxon>
        <taxon>Viridiplantae</taxon>
        <taxon>Chlorophyta</taxon>
        <taxon>core chlorophytes</taxon>
        <taxon>Chlorophyceae</taxon>
        <taxon>CS clade</taxon>
        <taxon>Chlamydomonadales</taxon>
        <taxon>Chlamydomonadaceae</taxon>
        <taxon>Chlamydomonas</taxon>
    </lineage>
</organism>
<protein>
    <recommendedName>
        <fullName evidence="4">Pherophorin domain-containing protein</fullName>
    </recommendedName>
</protein>
<evidence type="ECO:0000313" key="3">
    <source>
        <dbReference type="Proteomes" id="UP000232323"/>
    </source>
</evidence>
<sequence>MPGHPPVAASSLLPLSDTRVLFIPSKAASSSPLRFSLAYTLLTDSNNFYSSLTSSSGIAYFLFLSASGPSLPSPQCSAASALSTVGVISGSGSQALYSCPAYATGTTVPTASLCCGSPPPNGSPNPPSTPPPNPPPPSPPPPSPPPPNSPPPLASGPPHPKPPHHKKPHHPPPNAKSPPPKAMSPPPSMNPSPVMNSPPPVSPTTVNYQIWVNTPIQTPFGTTNANVAVATVTQQVICPDMYSAIAQALVNLGLNPATVIVASANYNGCAAVTPLPSASSFVRVAYKFYLAISDADYLLLQANSTVASSYKSISVS</sequence>
<keyword evidence="3" id="KW-1185">Reference proteome</keyword>
<gene>
    <name evidence="2" type="ORF">CEUSTIGMA_g6713.t1</name>
</gene>
<feature type="compositionally biased region" description="Pro residues" evidence="1">
    <location>
        <begin position="118"/>
        <end position="160"/>
    </location>
</feature>
<accession>A0A250X871</accession>
<evidence type="ECO:0000313" key="2">
    <source>
        <dbReference type="EMBL" id="GAX79273.1"/>
    </source>
</evidence>
<name>A0A250X871_9CHLO</name>
<feature type="compositionally biased region" description="Basic residues" evidence="1">
    <location>
        <begin position="161"/>
        <end position="170"/>
    </location>
</feature>
<comment type="caution">
    <text evidence="2">The sequence shown here is derived from an EMBL/GenBank/DDBJ whole genome shotgun (WGS) entry which is preliminary data.</text>
</comment>
<feature type="region of interest" description="Disordered" evidence="1">
    <location>
        <begin position="118"/>
        <end position="200"/>
    </location>
</feature>
<evidence type="ECO:0000256" key="1">
    <source>
        <dbReference type="SAM" id="MobiDB-lite"/>
    </source>
</evidence>
<dbReference type="AlphaFoldDB" id="A0A250X871"/>
<feature type="compositionally biased region" description="Pro residues" evidence="1">
    <location>
        <begin position="171"/>
        <end position="200"/>
    </location>
</feature>
<reference evidence="2 3" key="1">
    <citation type="submission" date="2017-08" db="EMBL/GenBank/DDBJ databases">
        <title>Acidophilic green algal genome provides insights into adaptation to an acidic environment.</title>
        <authorList>
            <person name="Hirooka S."/>
            <person name="Hirose Y."/>
            <person name="Kanesaki Y."/>
            <person name="Higuchi S."/>
            <person name="Fujiwara T."/>
            <person name="Onuma R."/>
            <person name="Era A."/>
            <person name="Ohbayashi R."/>
            <person name="Uzuka A."/>
            <person name="Nozaki H."/>
            <person name="Yoshikawa H."/>
            <person name="Miyagishima S.Y."/>
        </authorList>
    </citation>
    <scope>NUCLEOTIDE SEQUENCE [LARGE SCALE GENOMIC DNA]</scope>
    <source>
        <strain evidence="2 3">NIES-2499</strain>
    </source>
</reference>
<dbReference type="EMBL" id="BEGY01000041">
    <property type="protein sequence ID" value="GAX79273.1"/>
    <property type="molecule type" value="Genomic_DNA"/>
</dbReference>
<evidence type="ECO:0008006" key="4">
    <source>
        <dbReference type="Google" id="ProtNLM"/>
    </source>
</evidence>
<dbReference type="Proteomes" id="UP000232323">
    <property type="component" value="Unassembled WGS sequence"/>
</dbReference>